<dbReference type="InterPro" id="IPR002549">
    <property type="entry name" value="AI-2E-like"/>
</dbReference>
<keyword evidence="6 8" id="KW-1133">Transmembrane helix</keyword>
<evidence type="ECO:0000256" key="1">
    <source>
        <dbReference type="ARBA" id="ARBA00004651"/>
    </source>
</evidence>
<feature type="transmembrane region" description="Helical" evidence="8">
    <location>
        <begin position="30"/>
        <end position="46"/>
    </location>
</feature>
<protein>
    <submittedName>
        <fullName evidence="9">Predicted PurR-regulated permease PerM</fullName>
    </submittedName>
</protein>
<feature type="transmembrane region" description="Helical" evidence="8">
    <location>
        <begin position="145"/>
        <end position="164"/>
    </location>
</feature>
<feature type="transmembrane region" description="Helical" evidence="8">
    <location>
        <begin position="7"/>
        <end position="24"/>
    </location>
</feature>
<feature type="transmembrane region" description="Helical" evidence="8">
    <location>
        <begin position="298"/>
        <end position="321"/>
    </location>
</feature>
<name>A0A1G6THY7_9BACT</name>
<evidence type="ECO:0000256" key="7">
    <source>
        <dbReference type="ARBA" id="ARBA00023136"/>
    </source>
</evidence>
<dbReference type="AlphaFoldDB" id="A0A1G6THY7"/>
<comment type="similarity">
    <text evidence="2">Belongs to the autoinducer-2 exporter (AI-2E) (TC 2.A.86) family.</text>
</comment>
<evidence type="ECO:0000256" key="2">
    <source>
        <dbReference type="ARBA" id="ARBA00009773"/>
    </source>
</evidence>
<dbReference type="OrthoDB" id="1010875at2"/>
<dbReference type="RefSeq" id="WP_092441017.1">
    <property type="nucleotide sequence ID" value="NZ_FMYP01000124.1"/>
</dbReference>
<keyword evidence="3" id="KW-0813">Transport</keyword>
<comment type="subcellular location">
    <subcellularLocation>
        <location evidence="1">Cell membrane</location>
        <topology evidence="1">Multi-pass membrane protein</topology>
    </subcellularLocation>
</comment>
<dbReference type="Proteomes" id="UP000199452">
    <property type="component" value="Unassembled WGS sequence"/>
</dbReference>
<evidence type="ECO:0000313" key="9">
    <source>
        <dbReference type="EMBL" id="SDD28772.1"/>
    </source>
</evidence>
<feature type="transmembrane region" description="Helical" evidence="8">
    <location>
        <begin position="58"/>
        <end position="78"/>
    </location>
</feature>
<evidence type="ECO:0000256" key="6">
    <source>
        <dbReference type="ARBA" id="ARBA00022989"/>
    </source>
</evidence>
<gene>
    <name evidence="9" type="ORF">SAMN05216323_11244</name>
</gene>
<keyword evidence="7 8" id="KW-0472">Membrane</keyword>
<accession>A0A1G6THY7</accession>
<evidence type="ECO:0000256" key="4">
    <source>
        <dbReference type="ARBA" id="ARBA00022475"/>
    </source>
</evidence>
<dbReference type="STRING" id="1640674.SAMN05216323_11244"/>
<keyword evidence="5 8" id="KW-0812">Transmembrane</keyword>
<organism evidence="9 10">
    <name type="scientific">Williamwhitmania taraxaci</name>
    <dbReference type="NCBI Taxonomy" id="1640674"/>
    <lineage>
        <taxon>Bacteria</taxon>
        <taxon>Pseudomonadati</taxon>
        <taxon>Bacteroidota</taxon>
        <taxon>Bacteroidia</taxon>
        <taxon>Bacteroidales</taxon>
        <taxon>Williamwhitmaniaceae</taxon>
        <taxon>Williamwhitmania</taxon>
    </lineage>
</organism>
<sequence>MKISFQKLFYVIATVIAIFAILVLAKSILIPLGIALLMSFILFPLARKFEKWGVKRILAAFLSIFVVVLMVGAVISFFSSQIVELSNEFANFQDKIILAFADVTLYIDKHVGFIHLEKNELFGRMKGWLSESTGSLVMNSINSTASFLSGLLGAVVFTFLILIYRKGLTEAFVGFFPVEKKEQVLKMFKSVQHVGQDYLLGMLLTTILIGLANSIGLWIIGIDNPFLFGFLGATLSIIPYIGTISGAIIPILYAFATNNSGWMMVSVGLLFWAVQLISDNFLTPKIVGGTLKINALASILSLIIGAVVWGVVGMILFLPFVAMLKVVCEEYDDLKPVALLLGGQDDPEQEDSGKSMSAWFKKTGSWFSKRNTTHKKSSKAKPTTNEEL</sequence>
<proteinExistence type="inferred from homology"/>
<feature type="transmembrane region" description="Helical" evidence="8">
    <location>
        <begin position="198"/>
        <end position="220"/>
    </location>
</feature>
<dbReference type="PANTHER" id="PTHR21716:SF53">
    <property type="entry name" value="PERMEASE PERM-RELATED"/>
    <property type="match status" value="1"/>
</dbReference>
<dbReference type="EMBL" id="FMYP01000124">
    <property type="protein sequence ID" value="SDD28772.1"/>
    <property type="molecule type" value="Genomic_DNA"/>
</dbReference>
<evidence type="ECO:0000313" key="10">
    <source>
        <dbReference type="Proteomes" id="UP000199452"/>
    </source>
</evidence>
<evidence type="ECO:0000256" key="5">
    <source>
        <dbReference type="ARBA" id="ARBA00022692"/>
    </source>
</evidence>
<dbReference type="GO" id="GO:0005886">
    <property type="term" value="C:plasma membrane"/>
    <property type="evidence" value="ECO:0007669"/>
    <property type="project" value="UniProtKB-SubCell"/>
</dbReference>
<dbReference type="Pfam" id="PF01594">
    <property type="entry name" value="AI-2E_transport"/>
    <property type="match status" value="1"/>
</dbReference>
<evidence type="ECO:0000256" key="8">
    <source>
        <dbReference type="SAM" id="Phobius"/>
    </source>
</evidence>
<keyword evidence="4" id="KW-1003">Cell membrane</keyword>
<evidence type="ECO:0000256" key="3">
    <source>
        <dbReference type="ARBA" id="ARBA00022448"/>
    </source>
</evidence>
<feature type="transmembrane region" description="Helical" evidence="8">
    <location>
        <begin position="260"/>
        <end position="278"/>
    </location>
</feature>
<keyword evidence="10" id="KW-1185">Reference proteome</keyword>
<feature type="transmembrane region" description="Helical" evidence="8">
    <location>
        <begin position="226"/>
        <end position="253"/>
    </location>
</feature>
<dbReference type="PANTHER" id="PTHR21716">
    <property type="entry name" value="TRANSMEMBRANE PROTEIN"/>
    <property type="match status" value="1"/>
</dbReference>
<reference evidence="9 10" key="1">
    <citation type="submission" date="2016-09" db="EMBL/GenBank/DDBJ databases">
        <authorList>
            <person name="Capua I."/>
            <person name="De Benedictis P."/>
            <person name="Joannis T."/>
            <person name="Lombin L.H."/>
            <person name="Cattoli G."/>
        </authorList>
    </citation>
    <scope>NUCLEOTIDE SEQUENCE [LARGE SCALE GENOMIC DNA]</scope>
    <source>
        <strain evidence="9 10">A7P-90m</strain>
    </source>
</reference>